<dbReference type="HOGENOM" id="CLU_066482_0_0_1"/>
<dbReference type="InterPro" id="IPR045518">
    <property type="entry name" value="2EXR"/>
</dbReference>
<dbReference type="OrthoDB" id="3596450at2759"/>
<sequence>MAPSTFHAFPRLPCELRLHIWQLALRPRHAGGLHHFFLDGEGNKDSMDPRLFVGVDGQPGGSSSARRDVVLHIGRLQSNSSVMPGKGSAYYWDAGLWTACRESRDVIARRSESDRQHKTEHYSLLRRERIGCRRPAFATVRQGGTAWNLMVQPHRDLFCFHVQGWDTGFVLPHPSTLRAFERPVCGRRGLGPEDAQRTSVQHFALEFDARWNENWPGSPDELMGEASPRGFIARLILRAVLTEVGFFIWLIDRGAPVPKGPLLEDTLGQVFYDMDAEYVEVPQWSAGESSYFIDNINLSLGGWYQFRGEDVPHVGDSFELSWSFDTEAYIGILKRRKKD</sequence>
<evidence type="ECO:0000313" key="3">
    <source>
        <dbReference type="Proteomes" id="UP000030151"/>
    </source>
</evidence>
<comment type="caution">
    <text evidence="2">The sequence shown here is derived from an EMBL/GenBank/DDBJ whole genome shotgun (WGS) entry which is preliminary data.</text>
</comment>
<evidence type="ECO:0000259" key="1">
    <source>
        <dbReference type="Pfam" id="PF20150"/>
    </source>
</evidence>
<dbReference type="PANTHER" id="PTHR35910">
    <property type="entry name" value="2EXR DOMAIN-CONTAINING PROTEIN"/>
    <property type="match status" value="1"/>
</dbReference>
<proteinExistence type="predicted"/>
<gene>
    <name evidence="2" type="ORF">X797_003667</name>
</gene>
<dbReference type="Proteomes" id="UP000030151">
    <property type="component" value="Unassembled WGS sequence"/>
</dbReference>
<name>A0A0A1UYX3_9HYPO</name>
<evidence type="ECO:0000313" key="2">
    <source>
        <dbReference type="EMBL" id="EXV02546.1"/>
    </source>
</evidence>
<accession>A0A0A1UYX3</accession>
<protein>
    <recommendedName>
        <fullName evidence="1">2EXR domain-containing protein</fullName>
    </recommendedName>
</protein>
<dbReference type="AlphaFoldDB" id="A0A0A1UYX3"/>
<organism evidence="2 3">
    <name type="scientific">Metarhizium robertsii</name>
    <dbReference type="NCBI Taxonomy" id="568076"/>
    <lineage>
        <taxon>Eukaryota</taxon>
        <taxon>Fungi</taxon>
        <taxon>Dikarya</taxon>
        <taxon>Ascomycota</taxon>
        <taxon>Pezizomycotina</taxon>
        <taxon>Sordariomycetes</taxon>
        <taxon>Hypocreomycetidae</taxon>
        <taxon>Hypocreales</taxon>
        <taxon>Clavicipitaceae</taxon>
        <taxon>Metarhizium</taxon>
    </lineage>
</organism>
<reference evidence="2 3" key="1">
    <citation type="submission" date="2014-02" db="EMBL/GenBank/DDBJ databases">
        <title>The genome sequence of the entomopathogenic fungus Metarhizium robertsii ARSEF 2575.</title>
        <authorList>
            <person name="Giuliano Garisto Donzelli B."/>
            <person name="Roe B.A."/>
            <person name="Macmil S.L."/>
            <person name="Krasnoff S.B."/>
            <person name="Gibson D.M."/>
        </authorList>
    </citation>
    <scope>NUCLEOTIDE SEQUENCE [LARGE SCALE GENOMIC DNA]</scope>
    <source>
        <strain evidence="2 3">ARSEF 2575</strain>
    </source>
</reference>
<dbReference type="eggNOG" id="ENOG502QZKU">
    <property type="taxonomic scope" value="Eukaryota"/>
</dbReference>
<dbReference type="Pfam" id="PF20150">
    <property type="entry name" value="2EXR"/>
    <property type="match status" value="1"/>
</dbReference>
<feature type="domain" description="2EXR" evidence="1">
    <location>
        <begin position="6"/>
        <end position="114"/>
    </location>
</feature>
<dbReference type="PANTHER" id="PTHR35910:SF1">
    <property type="entry name" value="2EXR DOMAIN-CONTAINING PROTEIN"/>
    <property type="match status" value="1"/>
</dbReference>
<dbReference type="EMBL" id="JELW01000004">
    <property type="protein sequence ID" value="EXV02546.1"/>
    <property type="molecule type" value="Genomic_DNA"/>
</dbReference>